<gene>
    <name evidence="1" type="ORF">g.169885</name>
</gene>
<organism evidence="1">
    <name type="scientific">Schizaphis graminum</name>
    <name type="common">Green bug aphid</name>
    <dbReference type="NCBI Taxonomy" id="13262"/>
    <lineage>
        <taxon>Eukaryota</taxon>
        <taxon>Metazoa</taxon>
        <taxon>Ecdysozoa</taxon>
        <taxon>Arthropoda</taxon>
        <taxon>Hexapoda</taxon>
        <taxon>Insecta</taxon>
        <taxon>Pterygota</taxon>
        <taxon>Neoptera</taxon>
        <taxon>Paraneoptera</taxon>
        <taxon>Hemiptera</taxon>
        <taxon>Sternorrhyncha</taxon>
        <taxon>Aphidomorpha</taxon>
        <taxon>Aphidoidea</taxon>
        <taxon>Aphididae</taxon>
        <taxon>Aphidini</taxon>
        <taxon>Schizaphis</taxon>
    </lineage>
</organism>
<evidence type="ECO:0000313" key="1">
    <source>
        <dbReference type="EMBL" id="MBY13151.1"/>
    </source>
</evidence>
<name>A0A2S2N7G6_SCHGA</name>
<reference evidence="1" key="1">
    <citation type="submission" date="2018-04" db="EMBL/GenBank/DDBJ databases">
        <title>Transcriptome of Schizaphis graminum biotype I.</title>
        <authorList>
            <person name="Scully E.D."/>
            <person name="Geib S.M."/>
            <person name="Palmer N.A."/>
            <person name="Koch K."/>
            <person name="Bradshaw J."/>
            <person name="Heng-Moss T."/>
            <person name="Sarath G."/>
        </authorList>
    </citation>
    <scope>NUCLEOTIDE SEQUENCE</scope>
</reference>
<protein>
    <submittedName>
        <fullName evidence="1">Uncharacterized protein</fullName>
    </submittedName>
</protein>
<proteinExistence type="predicted"/>
<accession>A0A2S2N7G6</accession>
<dbReference type="AlphaFoldDB" id="A0A2S2N7G6"/>
<sequence length="102" mass="11320">MKPFLAFLALEASSIRLRTSALLRSISACFAFLASSSAMVDGLSCTCRTGKNNLDSGRRRQLTSQDFTGLNRTRHCFDEEDERVTLDTQHASRLVDSVAVYL</sequence>
<dbReference type="EMBL" id="GGMR01000532">
    <property type="protein sequence ID" value="MBY13151.1"/>
    <property type="molecule type" value="Transcribed_RNA"/>
</dbReference>